<evidence type="ECO:0000313" key="2">
    <source>
        <dbReference type="EMBL" id="KAL3290412.1"/>
    </source>
</evidence>
<name>A0ABD2PI36_9CUCU</name>
<keyword evidence="3" id="KW-1185">Reference proteome</keyword>
<comment type="caution">
    <text evidence="2">The sequence shown here is derived from an EMBL/GenBank/DDBJ whole genome shotgun (WGS) entry which is preliminary data.</text>
</comment>
<gene>
    <name evidence="2" type="ORF">HHI36_023753</name>
</gene>
<reference evidence="2 3" key="1">
    <citation type="journal article" date="2021" name="BMC Biol.">
        <title>Horizontally acquired antibacterial genes associated with adaptive radiation of ladybird beetles.</title>
        <authorList>
            <person name="Li H.S."/>
            <person name="Tang X.F."/>
            <person name="Huang Y.H."/>
            <person name="Xu Z.Y."/>
            <person name="Chen M.L."/>
            <person name="Du X.Y."/>
            <person name="Qiu B.Y."/>
            <person name="Chen P.T."/>
            <person name="Zhang W."/>
            <person name="Slipinski A."/>
            <person name="Escalona H.E."/>
            <person name="Waterhouse R.M."/>
            <person name="Zwick A."/>
            <person name="Pang H."/>
        </authorList>
    </citation>
    <scope>NUCLEOTIDE SEQUENCE [LARGE SCALE GENOMIC DNA]</scope>
    <source>
        <strain evidence="2">SYSU2018</strain>
    </source>
</reference>
<accession>A0ABD2PI36</accession>
<feature type="region of interest" description="Disordered" evidence="1">
    <location>
        <begin position="172"/>
        <end position="205"/>
    </location>
</feature>
<dbReference type="AlphaFoldDB" id="A0ABD2PI36"/>
<organism evidence="2 3">
    <name type="scientific">Cryptolaemus montrouzieri</name>
    <dbReference type="NCBI Taxonomy" id="559131"/>
    <lineage>
        <taxon>Eukaryota</taxon>
        <taxon>Metazoa</taxon>
        <taxon>Ecdysozoa</taxon>
        <taxon>Arthropoda</taxon>
        <taxon>Hexapoda</taxon>
        <taxon>Insecta</taxon>
        <taxon>Pterygota</taxon>
        <taxon>Neoptera</taxon>
        <taxon>Endopterygota</taxon>
        <taxon>Coleoptera</taxon>
        <taxon>Polyphaga</taxon>
        <taxon>Cucujiformia</taxon>
        <taxon>Coccinelloidea</taxon>
        <taxon>Coccinellidae</taxon>
        <taxon>Scymninae</taxon>
        <taxon>Scymnini</taxon>
        <taxon>Cryptolaemus</taxon>
    </lineage>
</organism>
<dbReference type="EMBL" id="JABFTP020000186">
    <property type="protein sequence ID" value="KAL3290412.1"/>
    <property type="molecule type" value="Genomic_DNA"/>
</dbReference>
<feature type="compositionally biased region" description="Polar residues" evidence="1">
    <location>
        <begin position="1"/>
        <end position="11"/>
    </location>
</feature>
<sequence length="205" mass="22202">MSHQESPSTSGELHGRRSQPDAVTGEEVPWRPEEPSDDPAGSSGDEEVTVQEEVVPQLALSEANGDDTQPAPQASEPEIPVVVPTIVVSLPLDPSFANKLETAWKQGITDKDLAHKLPRKPPSPMDPQKLSASCGAPSSLPLSSMMTYPKLMLTTSTRREPHTSHPVFVRLEGSVSHPGCGGNGSSRRRYLYEYRTPGSLQEKSR</sequence>
<evidence type="ECO:0000313" key="3">
    <source>
        <dbReference type="Proteomes" id="UP001516400"/>
    </source>
</evidence>
<feature type="region of interest" description="Disordered" evidence="1">
    <location>
        <begin position="1"/>
        <end position="79"/>
    </location>
</feature>
<dbReference type="Proteomes" id="UP001516400">
    <property type="component" value="Unassembled WGS sequence"/>
</dbReference>
<proteinExistence type="predicted"/>
<evidence type="ECO:0000256" key="1">
    <source>
        <dbReference type="SAM" id="MobiDB-lite"/>
    </source>
</evidence>
<protein>
    <submittedName>
        <fullName evidence="2">Uncharacterized protein</fullName>
    </submittedName>
</protein>
<feature type="region of interest" description="Disordered" evidence="1">
    <location>
        <begin position="111"/>
        <end position="138"/>
    </location>
</feature>